<feature type="transmembrane region" description="Helical" evidence="8">
    <location>
        <begin position="935"/>
        <end position="955"/>
    </location>
</feature>
<dbReference type="GO" id="GO:0005524">
    <property type="term" value="F:ATP binding"/>
    <property type="evidence" value="ECO:0007669"/>
    <property type="project" value="UniProtKB-KW"/>
</dbReference>
<dbReference type="SUPFAM" id="SSF52540">
    <property type="entry name" value="P-loop containing nucleoside triphosphate hydrolases"/>
    <property type="match status" value="2"/>
</dbReference>
<keyword evidence="10" id="KW-0378">Hydrolase</keyword>
<protein>
    <submittedName>
        <fullName evidence="10">P-loop containing nucleoside triphosphate hydrolase protein</fullName>
    </submittedName>
</protein>
<dbReference type="Proteomes" id="UP000297245">
    <property type="component" value="Unassembled WGS sequence"/>
</dbReference>
<feature type="transmembrane region" description="Helical" evidence="8">
    <location>
        <begin position="472"/>
        <end position="492"/>
    </location>
</feature>
<dbReference type="InterPro" id="IPR003439">
    <property type="entry name" value="ABC_transporter-like_ATP-bd"/>
</dbReference>
<feature type="transmembrane region" description="Helical" evidence="8">
    <location>
        <begin position="1044"/>
        <end position="1067"/>
    </location>
</feature>
<name>A0A4V4HCV0_DENBC</name>
<feature type="transmembrane region" description="Helical" evidence="8">
    <location>
        <begin position="384"/>
        <end position="406"/>
    </location>
</feature>
<evidence type="ECO:0000313" key="10">
    <source>
        <dbReference type="EMBL" id="THU84675.1"/>
    </source>
</evidence>
<dbReference type="PANTHER" id="PTHR48041">
    <property type="entry name" value="ABC TRANSPORTER G FAMILY MEMBER 28"/>
    <property type="match status" value="1"/>
</dbReference>
<evidence type="ECO:0000256" key="5">
    <source>
        <dbReference type="ARBA" id="ARBA00022840"/>
    </source>
</evidence>
<gene>
    <name evidence="10" type="ORF">K435DRAFT_971048</name>
</gene>
<dbReference type="Pfam" id="PF01061">
    <property type="entry name" value="ABC2_membrane"/>
    <property type="match status" value="2"/>
</dbReference>
<feature type="domain" description="ABC transporter" evidence="9">
    <location>
        <begin position="1"/>
        <end position="209"/>
    </location>
</feature>
<evidence type="ECO:0000256" key="3">
    <source>
        <dbReference type="ARBA" id="ARBA00022692"/>
    </source>
</evidence>
<dbReference type="Pfam" id="PF00005">
    <property type="entry name" value="ABC_tran"/>
    <property type="match status" value="2"/>
</dbReference>
<dbReference type="InterPro" id="IPR013525">
    <property type="entry name" value="ABC2_TM"/>
</dbReference>
<evidence type="ECO:0000256" key="7">
    <source>
        <dbReference type="ARBA" id="ARBA00023136"/>
    </source>
</evidence>
<proteinExistence type="predicted"/>
<dbReference type="Gene3D" id="3.40.50.300">
    <property type="entry name" value="P-loop containing nucleotide triphosphate hydrolases"/>
    <property type="match status" value="2"/>
</dbReference>
<evidence type="ECO:0000256" key="4">
    <source>
        <dbReference type="ARBA" id="ARBA00022741"/>
    </source>
</evidence>
<keyword evidence="4" id="KW-0547">Nucleotide-binding</keyword>
<dbReference type="PROSITE" id="PS00211">
    <property type="entry name" value="ABC_TRANSPORTER_1"/>
    <property type="match status" value="2"/>
</dbReference>
<dbReference type="InterPro" id="IPR003593">
    <property type="entry name" value="AAA+_ATPase"/>
</dbReference>
<dbReference type="PROSITE" id="PS50893">
    <property type="entry name" value="ABC_TRANSPORTER_2"/>
    <property type="match status" value="2"/>
</dbReference>
<feature type="transmembrane region" description="Helical" evidence="8">
    <location>
        <begin position="335"/>
        <end position="354"/>
    </location>
</feature>
<keyword evidence="6 8" id="KW-1133">Transmembrane helix</keyword>
<evidence type="ECO:0000256" key="2">
    <source>
        <dbReference type="ARBA" id="ARBA00022448"/>
    </source>
</evidence>
<feature type="transmembrane region" description="Helical" evidence="8">
    <location>
        <begin position="418"/>
        <end position="437"/>
    </location>
</feature>
<keyword evidence="2" id="KW-0813">Transport</keyword>
<feature type="transmembrane region" description="Helical" evidence="8">
    <location>
        <begin position="1009"/>
        <end position="1032"/>
    </location>
</feature>
<dbReference type="PANTHER" id="PTHR48041:SF119">
    <property type="entry name" value="ROA1P"/>
    <property type="match status" value="1"/>
</dbReference>
<dbReference type="InterPro" id="IPR027417">
    <property type="entry name" value="P-loop_NTPase"/>
</dbReference>
<keyword evidence="11" id="KW-1185">Reference proteome</keyword>
<dbReference type="GO" id="GO:0016020">
    <property type="term" value="C:membrane"/>
    <property type="evidence" value="ECO:0007669"/>
    <property type="project" value="UniProtKB-SubCell"/>
</dbReference>
<sequence>MGASGSGKTTFLNVLSHRMGNSSALSLSGVVLYNGNSNLSSVTSAYVSQQDYLLPCLTVRETLFFSASLRLPYLSTSEARDLVERVILELGLKECANTRVGDGKSRGGCSGGERRRVSIGVQLLSNPSVLFCDEPTTGLDATSAYQLMYTLKSLANKGRTIICTIHQPRHDIYYLFNEIMLLSKGRTLYTGPTARAAPWFEHLVPGCSTTRSNPADDIVMVAAVDCRSPEAEVTTRARLDMLTQAWTVEAKARFPDTKYVSQSSITNISTPLKSSRTASVARQIWVLTYRDVLSTLRDPMGLIACWLGAIILGVVLGFAFLKIPRSLSGIRSREAALYSGAGMQIYVIFIFEMLRLANKDVRVLDREREEGIVDVVPWIVSRRAAHALLEDIMVPLLFGSIFYFMCGFDANAAQFFKFYFIFFLDQLTAVSFAMFCVSLSRDFVVASAVGNVLYTLMNFAGGFVLQADSIPVYLRWIKWISFPFYSFAALMVNEFTDQLFDCPLGDPNTDSDCVQYSGNFVLRSFSLTPGWFAVPMGALIGFIVFFNLGSGFLNQIKSGRFRLATQHSAGDEIYGDPKRKVDIVETEKRSTAGVDLEVIDLGLTVKKFSARSRRSKCLPILQGVSSRFSAGEVNVIMGPSGSGKSSLLNLICSRLPSTAGYFSISGSILIDGHAARPEDLEAMCCYVTQGDGLLLPYLTVREILYSAARLRLPQSMNKAQKRERVEQVILQLGLRDCADNLIGDESIKGISGGEKRRVSVAIQLLGDPRILIADEPTSGLDAFAASSIMDVLSTLAREGRTVIATIHQSRSELFHQFNHLTLLTKGGRVAYSGSAGEMIPYFASLGYYCPQDCNPSDWVLDLVSIDLRDSDAELNSRSRVDKILNAYTPPSGPTCHIKERGDLLLMKKQITPIHVAFPAVFERGLISLKRQPNVISTRIVQVVFLGGLLALYFAPLGRGFQDANVNIVGLIQDILPFYFVGVLQNVAVYPSERDAFYKEFQDRACPAEAFFLVYTLLEMPLEVIASLLFSLLGCIATNLRRTVAMYFIIALNCFCIVNCGESVGIIFNTIFFDSTEIALDLTGVVISIAQNIGGLFTIDMPGLLKAFNYISPMKYAVANMMVYTLQGVKFDCDDSEKLSDGSCAFRTGEDVLRLYKLDNVDGGKMLAGLVGITIAYRIVAYGVLKLRLAMMHHRIFRK</sequence>
<dbReference type="Pfam" id="PF19055">
    <property type="entry name" value="ABC2_membrane_7"/>
    <property type="match status" value="1"/>
</dbReference>
<reference evidence="10 11" key="1">
    <citation type="journal article" date="2019" name="Nat. Ecol. Evol.">
        <title>Megaphylogeny resolves global patterns of mushroom evolution.</title>
        <authorList>
            <person name="Varga T."/>
            <person name="Krizsan K."/>
            <person name="Foldi C."/>
            <person name="Dima B."/>
            <person name="Sanchez-Garcia M."/>
            <person name="Sanchez-Ramirez S."/>
            <person name="Szollosi G.J."/>
            <person name="Szarkandi J.G."/>
            <person name="Papp V."/>
            <person name="Albert L."/>
            <person name="Andreopoulos W."/>
            <person name="Angelini C."/>
            <person name="Antonin V."/>
            <person name="Barry K.W."/>
            <person name="Bougher N.L."/>
            <person name="Buchanan P."/>
            <person name="Buyck B."/>
            <person name="Bense V."/>
            <person name="Catcheside P."/>
            <person name="Chovatia M."/>
            <person name="Cooper J."/>
            <person name="Damon W."/>
            <person name="Desjardin D."/>
            <person name="Finy P."/>
            <person name="Geml J."/>
            <person name="Haridas S."/>
            <person name="Hughes K."/>
            <person name="Justo A."/>
            <person name="Karasinski D."/>
            <person name="Kautmanova I."/>
            <person name="Kiss B."/>
            <person name="Kocsube S."/>
            <person name="Kotiranta H."/>
            <person name="LaButti K.M."/>
            <person name="Lechner B.E."/>
            <person name="Liimatainen K."/>
            <person name="Lipzen A."/>
            <person name="Lukacs Z."/>
            <person name="Mihaltcheva S."/>
            <person name="Morgado L.N."/>
            <person name="Niskanen T."/>
            <person name="Noordeloos M.E."/>
            <person name="Ohm R.A."/>
            <person name="Ortiz-Santana B."/>
            <person name="Ovrebo C."/>
            <person name="Racz N."/>
            <person name="Riley R."/>
            <person name="Savchenko A."/>
            <person name="Shiryaev A."/>
            <person name="Soop K."/>
            <person name="Spirin V."/>
            <person name="Szebenyi C."/>
            <person name="Tomsovsky M."/>
            <person name="Tulloss R.E."/>
            <person name="Uehling J."/>
            <person name="Grigoriev I.V."/>
            <person name="Vagvolgyi C."/>
            <person name="Papp T."/>
            <person name="Martin F.M."/>
            <person name="Miettinen O."/>
            <person name="Hibbett D.S."/>
            <person name="Nagy L.G."/>
        </authorList>
    </citation>
    <scope>NUCLEOTIDE SEQUENCE [LARGE SCALE GENOMIC DNA]</scope>
    <source>
        <strain evidence="10 11">CBS 962.96</strain>
    </source>
</reference>
<feature type="transmembrane region" description="Helical" evidence="8">
    <location>
        <begin position="1165"/>
        <end position="1184"/>
    </location>
</feature>
<keyword evidence="5" id="KW-0067">ATP-binding</keyword>
<evidence type="ECO:0000256" key="1">
    <source>
        <dbReference type="ARBA" id="ARBA00004141"/>
    </source>
</evidence>
<feature type="transmembrane region" description="Helical" evidence="8">
    <location>
        <begin position="1079"/>
        <end position="1098"/>
    </location>
</feature>
<dbReference type="GO" id="GO:0016887">
    <property type="term" value="F:ATP hydrolysis activity"/>
    <property type="evidence" value="ECO:0007669"/>
    <property type="project" value="InterPro"/>
</dbReference>
<evidence type="ECO:0000313" key="11">
    <source>
        <dbReference type="Proteomes" id="UP000297245"/>
    </source>
</evidence>
<dbReference type="InterPro" id="IPR017871">
    <property type="entry name" value="ABC_transporter-like_CS"/>
</dbReference>
<dbReference type="InterPro" id="IPR050352">
    <property type="entry name" value="ABCG_transporters"/>
</dbReference>
<comment type="subcellular location">
    <subcellularLocation>
        <location evidence="1">Membrane</location>
        <topology evidence="1">Multi-pass membrane protein</topology>
    </subcellularLocation>
</comment>
<keyword evidence="7 8" id="KW-0472">Membrane</keyword>
<evidence type="ECO:0000256" key="6">
    <source>
        <dbReference type="ARBA" id="ARBA00022989"/>
    </source>
</evidence>
<dbReference type="EMBL" id="ML179586">
    <property type="protein sequence ID" value="THU84675.1"/>
    <property type="molecule type" value="Genomic_DNA"/>
</dbReference>
<dbReference type="SMART" id="SM00382">
    <property type="entry name" value="AAA"/>
    <property type="match status" value="2"/>
</dbReference>
<evidence type="ECO:0000256" key="8">
    <source>
        <dbReference type="SAM" id="Phobius"/>
    </source>
</evidence>
<dbReference type="OrthoDB" id="66620at2759"/>
<feature type="transmembrane region" description="Helical" evidence="8">
    <location>
        <begin position="443"/>
        <end position="465"/>
    </location>
</feature>
<organism evidence="10 11">
    <name type="scientific">Dendrothele bispora (strain CBS 962.96)</name>
    <dbReference type="NCBI Taxonomy" id="1314807"/>
    <lineage>
        <taxon>Eukaryota</taxon>
        <taxon>Fungi</taxon>
        <taxon>Dikarya</taxon>
        <taxon>Basidiomycota</taxon>
        <taxon>Agaricomycotina</taxon>
        <taxon>Agaricomycetes</taxon>
        <taxon>Agaricomycetidae</taxon>
        <taxon>Agaricales</taxon>
        <taxon>Agaricales incertae sedis</taxon>
        <taxon>Dendrothele</taxon>
    </lineage>
</organism>
<accession>A0A4V4HCV0</accession>
<evidence type="ECO:0000259" key="9">
    <source>
        <dbReference type="PROSITE" id="PS50893"/>
    </source>
</evidence>
<feature type="transmembrane region" description="Helical" evidence="8">
    <location>
        <begin position="531"/>
        <end position="553"/>
    </location>
</feature>
<keyword evidence="3 8" id="KW-0812">Transmembrane</keyword>
<feature type="domain" description="ABC transporter" evidence="9">
    <location>
        <begin position="596"/>
        <end position="851"/>
    </location>
</feature>
<dbReference type="InterPro" id="IPR043926">
    <property type="entry name" value="ABCG_dom"/>
</dbReference>
<dbReference type="GO" id="GO:0140359">
    <property type="term" value="F:ABC-type transporter activity"/>
    <property type="evidence" value="ECO:0007669"/>
    <property type="project" value="InterPro"/>
</dbReference>
<feature type="transmembrane region" description="Helical" evidence="8">
    <location>
        <begin position="967"/>
        <end position="988"/>
    </location>
</feature>
<dbReference type="AlphaFoldDB" id="A0A4V4HCV0"/>
<feature type="transmembrane region" description="Helical" evidence="8">
    <location>
        <begin position="300"/>
        <end position="323"/>
    </location>
</feature>